<evidence type="ECO:0000256" key="1">
    <source>
        <dbReference type="SAM" id="MobiDB-lite"/>
    </source>
</evidence>
<dbReference type="AlphaFoldDB" id="A0A4P9XUB7"/>
<feature type="compositionally biased region" description="Acidic residues" evidence="1">
    <location>
        <begin position="1"/>
        <end position="13"/>
    </location>
</feature>
<evidence type="ECO:0000313" key="3">
    <source>
        <dbReference type="Proteomes" id="UP000271241"/>
    </source>
</evidence>
<sequence>DEESDGNDSDDSTCELPPLSRFSRELEDAQELELDAVDIKAVPVVSHEPIADAVAHTKKTKKTGWLSKVGGKLAAKQEKNQIKPVKTMEPQPLEEELHLAATQPPPVPGKETKQRKSLSRRFRSIGRGNRLTILKKDAHGVVPSSTLSSTASSSSSSSSSDEDYDCADDIDGLHPESSIERVRTSRWTFDLGLSGRRRSGEEHAKGESVMPAVLPGADGGSACAAERADGSSNGAAAADSSSEQDMHCPMRRHAYLGSVRKLQDSRRPLREMVGVHSVLAEVRRVGGVRVPVREVHAALAAGERDIRRRRRASSLGAFSRRVMPEETLTTGGYAPSAVPPQQIPGRSPFWPQTHSAQVEPRPMPKSAFSRYAPTTAASINAPEHHALPSEVHRTQEEDDNVPLALLRTSVDLRHPGLASGVRA</sequence>
<reference evidence="3" key="1">
    <citation type="journal article" date="2018" name="Nat. Microbiol.">
        <title>Leveraging single-cell genomics to expand the fungal tree of life.</title>
        <authorList>
            <person name="Ahrendt S.R."/>
            <person name="Quandt C.A."/>
            <person name="Ciobanu D."/>
            <person name="Clum A."/>
            <person name="Salamov A."/>
            <person name="Andreopoulos B."/>
            <person name="Cheng J.F."/>
            <person name="Woyke T."/>
            <person name="Pelin A."/>
            <person name="Henrissat B."/>
            <person name="Reynolds N.K."/>
            <person name="Benny G.L."/>
            <person name="Smith M.E."/>
            <person name="James T.Y."/>
            <person name="Grigoriev I.V."/>
        </authorList>
    </citation>
    <scope>NUCLEOTIDE SEQUENCE [LARGE SCALE GENOMIC DNA]</scope>
    <source>
        <strain evidence="3">RSA 1356</strain>
    </source>
</reference>
<proteinExistence type="predicted"/>
<feature type="region of interest" description="Disordered" evidence="1">
    <location>
        <begin position="220"/>
        <end position="245"/>
    </location>
</feature>
<organism evidence="2 3">
    <name type="scientific">Thamnocephalis sphaerospora</name>
    <dbReference type="NCBI Taxonomy" id="78915"/>
    <lineage>
        <taxon>Eukaryota</taxon>
        <taxon>Fungi</taxon>
        <taxon>Fungi incertae sedis</taxon>
        <taxon>Zoopagomycota</taxon>
        <taxon>Zoopagomycotina</taxon>
        <taxon>Zoopagomycetes</taxon>
        <taxon>Zoopagales</taxon>
        <taxon>Sigmoideomycetaceae</taxon>
        <taxon>Thamnocephalis</taxon>
    </lineage>
</organism>
<dbReference type="EMBL" id="KZ992487">
    <property type="protein sequence ID" value="RKP09803.1"/>
    <property type="molecule type" value="Genomic_DNA"/>
</dbReference>
<protein>
    <submittedName>
        <fullName evidence="2">Uncharacterized protein</fullName>
    </submittedName>
</protein>
<accession>A0A4P9XUB7</accession>
<keyword evidence="3" id="KW-1185">Reference proteome</keyword>
<feature type="compositionally biased region" description="Low complexity" evidence="1">
    <location>
        <begin position="144"/>
        <end position="159"/>
    </location>
</feature>
<gene>
    <name evidence="2" type="ORF">THASP1DRAFT_28390</name>
</gene>
<feature type="non-terminal residue" evidence="2">
    <location>
        <position position="1"/>
    </location>
</feature>
<feature type="region of interest" description="Disordered" evidence="1">
    <location>
        <begin position="1"/>
        <end position="20"/>
    </location>
</feature>
<dbReference type="OrthoDB" id="10659978at2759"/>
<dbReference type="Proteomes" id="UP000271241">
    <property type="component" value="Unassembled WGS sequence"/>
</dbReference>
<feature type="region of interest" description="Disordered" evidence="1">
    <location>
        <begin position="76"/>
        <end position="177"/>
    </location>
</feature>
<feature type="compositionally biased region" description="Low complexity" evidence="1">
    <location>
        <begin position="230"/>
        <end position="241"/>
    </location>
</feature>
<feature type="compositionally biased region" description="Acidic residues" evidence="1">
    <location>
        <begin position="160"/>
        <end position="170"/>
    </location>
</feature>
<feature type="compositionally biased region" description="Basic residues" evidence="1">
    <location>
        <begin position="113"/>
        <end position="124"/>
    </location>
</feature>
<evidence type="ECO:0000313" key="2">
    <source>
        <dbReference type="EMBL" id="RKP09803.1"/>
    </source>
</evidence>
<name>A0A4P9XUB7_9FUNG</name>